<name>A0A812X6A0_9DINO</name>
<gene>
    <name evidence="1" type="ORF">SNEC2469_LOCUS20755</name>
</gene>
<protein>
    <submittedName>
        <fullName evidence="1">Uncharacterized protein</fullName>
    </submittedName>
</protein>
<evidence type="ECO:0000313" key="2">
    <source>
        <dbReference type="Proteomes" id="UP000601435"/>
    </source>
</evidence>
<keyword evidence="2" id="KW-1185">Reference proteome</keyword>
<organism evidence="1 2">
    <name type="scientific">Symbiodinium necroappetens</name>
    <dbReference type="NCBI Taxonomy" id="1628268"/>
    <lineage>
        <taxon>Eukaryota</taxon>
        <taxon>Sar</taxon>
        <taxon>Alveolata</taxon>
        <taxon>Dinophyceae</taxon>
        <taxon>Suessiales</taxon>
        <taxon>Symbiodiniaceae</taxon>
        <taxon>Symbiodinium</taxon>
    </lineage>
</organism>
<evidence type="ECO:0000313" key="1">
    <source>
        <dbReference type="EMBL" id="CAE7719907.1"/>
    </source>
</evidence>
<sequence length="977" mass="108395">MRNEWKWKAGARVLRDGEDIGSWLVMGKGPGGRLGLGCWVCQQAGVDNEFASATVVSGSLGNIRRHGSSSAEHQEALAKLGLDSVLGAVKDAPSTAEFHQVLQRLGQSLRKGVPDQFGRHKCGQMRYCLAEASRASARTFLAQAKSIAVAQDCRANRLLMRYCAVDERLNVRRGFLGSCLLYGGETISNLLVHMDAVVTRFFSEGAGGPSPAGCNDVQKAHFCQAVSIFVADAASNEQGAGRCSQQLFPNVMSVQKDRPHAVQRLLQRPWSAVPELNELLQAFVFGSGSICQKIQFSHVLQGVFQAYVREQEQCPVAGQRVRNLQAAKHRFASCHQPLGRLILYWDSIFSTLDWVIIKRADTEESVQARDFLLQLTPRKMILLAMLADIADEAQALVRSVDSESHDTSTFPEQLAAYTSHLHHLINEGEILQTGFTLCMLQQLEHSRGFILGGQSKTIGGEDAVTEDDILDCIGRLKVFLTLTTKAISTEFPTFDLLSSFSVFRLNVQSRKRSGDDLDPEWKDRCFQRMAKTLKVDKALLLSQFGQVKPIAAHEALALQDGSTFQAWQTAVQRICSRRRAQENIRVETLAEVLAYYGSWNGLCTSGVEQSFSVMCRVITPERRHMSEACLLDELQLHFDGETCGHDALCTGAVVVWQREFGIPRKSCFDQVTITKRQQPSITEDGRDATETAFRKRRRAEVAASAKQVSMEVVESAAREGSAQYWSASAYDEEKWQENRHYKARVQALLENTLVESEIDEELVMVAQAYKDQQADADAKRLRKEAKADDLLRPLLLNVQDHPYYVADAAFAALPGVDATRAVQDLFLASTFVVKDPASPPDDVLWKAMLLGGFLANKDALVSNGRSGVAFHCSAALHTKRSIYISDDFRAQHAPLFSIIDRALNEPDSKWRRLQSWEEFSDKSHAACGDHVAQKKTYQVVALASRAEAAAVNMANVMDQKSFESFMLRQSVAKKGFG</sequence>
<reference evidence="1" key="1">
    <citation type="submission" date="2021-02" db="EMBL/GenBank/DDBJ databases">
        <authorList>
            <person name="Dougan E. K."/>
            <person name="Rhodes N."/>
            <person name="Thang M."/>
            <person name="Chan C."/>
        </authorList>
    </citation>
    <scope>NUCLEOTIDE SEQUENCE</scope>
</reference>
<feature type="non-terminal residue" evidence="1">
    <location>
        <position position="1"/>
    </location>
</feature>
<dbReference type="EMBL" id="CAJNJA010036395">
    <property type="protein sequence ID" value="CAE7719907.1"/>
    <property type="molecule type" value="Genomic_DNA"/>
</dbReference>
<comment type="caution">
    <text evidence="1">The sequence shown here is derived from an EMBL/GenBank/DDBJ whole genome shotgun (WGS) entry which is preliminary data.</text>
</comment>
<proteinExistence type="predicted"/>
<dbReference type="Proteomes" id="UP000601435">
    <property type="component" value="Unassembled WGS sequence"/>
</dbReference>
<accession>A0A812X6A0</accession>
<dbReference type="AlphaFoldDB" id="A0A812X6A0"/>
<dbReference type="OrthoDB" id="413494at2759"/>